<feature type="compositionally biased region" description="Basic residues" evidence="1">
    <location>
        <begin position="29"/>
        <end position="50"/>
    </location>
</feature>
<keyword evidence="3" id="KW-1185">Reference proteome</keyword>
<feature type="compositionally biased region" description="Basic residues" evidence="1">
    <location>
        <begin position="159"/>
        <end position="171"/>
    </location>
</feature>
<name>A0A9X0CFD2_9CNID</name>
<dbReference type="OrthoDB" id="9909311at2759"/>
<dbReference type="AlphaFoldDB" id="A0A9X0CFD2"/>
<feature type="region of interest" description="Disordered" evidence="1">
    <location>
        <begin position="273"/>
        <end position="345"/>
    </location>
</feature>
<evidence type="ECO:0000313" key="3">
    <source>
        <dbReference type="Proteomes" id="UP001163046"/>
    </source>
</evidence>
<evidence type="ECO:0000313" key="2">
    <source>
        <dbReference type="EMBL" id="KAJ7334398.1"/>
    </source>
</evidence>
<feature type="compositionally biased region" description="Polar residues" evidence="1">
    <location>
        <begin position="296"/>
        <end position="332"/>
    </location>
</feature>
<feature type="compositionally biased region" description="Polar residues" evidence="1">
    <location>
        <begin position="276"/>
        <end position="288"/>
    </location>
</feature>
<feature type="region of interest" description="Disordered" evidence="1">
    <location>
        <begin position="1"/>
        <end position="173"/>
    </location>
</feature>
<dbReference type="EMBL" id="MU827784">
    <property type="protein sequence ID" value="KAJ7334398.1"/>
    <property type="molecule type" value="Genomic_DNA"/>
</dbReference>
<feature type="compositionally biased region" description="Basic and acidic residues" evidence="1">
    <location>
        <begin position="88"/>
        <end position="118"/>
    </location>
</feature>
<feature type="compositionally biased region" description="Polar residues" evidence="1">
    <location>
        <begin position="70"/>
        <end position="81"/>
    </location>
</feature>
<accession>A0A9X0CFD2</accession>
<gene>
    <name evidence="2" type="ORF">OS493_014709</name>
</gene>
<dbReference type="Proteomes" id="UP001163046">
    <property type="component" value="Unassembled WGS sequence"/>
</dbReference>
<feature type="compositionally biased region" description="Basic and acidic residues" evidence="1">
    <location>
        <begin position="57"/>
        <end position="69"/>
    </location>
</feature>
<evidence type="ECO:0000256" key="1">
    <source>
        <dbReference type="SAM" id="MobiDB-lite"/>
    </source>
</evidence>
<protein>
    <submittedName>
        <fullName evidence="2">Uncharacterized protein</fullName>
    </submittedName>
</protein>
<feature type="compositionally biased region" description="Basic and acidic residues" evidence="1">
    <location>
        <begin position="11"/>
        <end position="25"/>
    </location>
</feature>
<comment type="caution">
    <text evidence="2">The sequence shown here is derived from an EMBL/GenBank/DDBJ whole genome shotgun (WGS) entry which is preliminary data.</text>
</comment>
<sequence length="345" mass="38764">MSSWAGFTDEELSHLRQNTREDVEGKAPGSRKKAAMNTAKRQRPREKIRTRASPGKQEGDDGQGQRDRAQSGQRNTGATANSGGRSSSRLDSREEEKENSSPECERRGKNSKHTKEDNTMPEEAPPKRRPIKKTDDSHHENALQLSDKFSVQGGAVRATQRKNTRKPRQKHTTLSLVQQELSHLDSLLSADVAILRDKIEEKKGTKRLKKNTSRQRWIYTGKQNEKIYLQNIFTPSSEKTKLRKAKKLEELMTKLNISTEDALSMQQTGFLEVSGDETSIKQNNTEISESQEEKASSQTHESSSEPNDSQVDTVEDTTAITKETKVNLTTETEPVCPENEATVTS</sequence>
<proteinExistence type="predicted"/>
<organism evidence="2 3">
    <name type="scientific">Desmophyllum pertusum</name>
    <dbReference type="NCBI Taxonomy" id="174260"/>
    <lineage>
        <taxon>Eukaryota</taxon>
        <taxon>Metazoa</taxon>
        <taxon>Cnidaria</taxon>
        <taxon>Anthozoa</taxon>
        <taxon>Hexacorallia</taxon>
        <taxon>Scleractinia</taxon>
        <taxon>Caryophylliina</taxon>
        <taxon>Caryophylliidae</taxon>
        <taxon>Desmophyllum</taxon>
    </lineage>
</organism>
<reference evidence="2" key="1">
    <citation type="submission" date="2023-01" db="EMBL/GenBank/DDBJ databases">
        <title>Genome assembly of the deep-sea coral Lophelia pertusa.</title>
        <authorList>
            <person name="Herrera S."/>
            <person name="Cordes E."/>
        </authorList>
    </citation>
    <scope>NUCLEOTIDE SEQUENCE</scope>
    <source>
        <strain evidence="2">USNM1676648</strain>
        <tissue evidence="2">Polyp</tissue>
    </source>
</reference>
<feature type="compositionally biased region" description="Basic and acidic residues" evidence="1">
    <location>
        <begin position="132"/>
        <end position="141"/>
    </location>
</feature>